<comment type="caution">
    <text evidence="7">The sequence shown here is derived from an EMBL/GenBank/DDBJ whole genome shotgun (WGS) entry which is preliminary data.</text>
</comment>
<dbReference type="EMBL" id="JACBZT010000001">
    <property type="protein sequence ID" value="NYJ08663.1"/>
    <property type="molecule type" value="Genomic_DNA"/>
</dbReference>
<keyword evidence="8" id="KW-1185">Reference proteome</keyword>
<organism evidence="7 8">
    <name type="scientific">Petropleomorpha daqingensis</name>
    <dbReference type="NCBI Taxonomy" id="2026353"/>
    <lineage>
        <taxon>Bacteria</taxon>
        <taxon>Bacillati</taxon>
        <taxon>Actinomycetota</taxon>
        <taxon>Actinomycetes</taxon>
        <taxon>Geodermatophilales</taxon>
        <taxon>Geodermatophilaceae</taxon>
        <taxon>Petropleomorpha</taxon>
    </lineage>
</organism>
<evidence type="ECO:0000313" key="8">
    <source>
        <dbReference type="Proteomes" id="UP000541969"/>
    </source>
</evidence>
<protein>
    <submittedName>
        <fullName evidence="7">Branched-chain amino acid transport system permease protein</fullName>
    </submittedName>
</protein>
<accession>A0A853CRY7</accession>
<dbReference type="InterPro" id="IPR043428">
    <property type="entry name" value="LivM-like"/>
</dbReference>
<dbReference type="GO" id="GO:0015658">
    <property type="term" value="F:branched-chain amino acid transmembrane transporter activity"/>
    <property type="evidence" value="ECO:0007669"/>
    <property type="project" value="InterPro"/>
</dbReference>
<evidence type="ECO:0000256" key="5">
    <source>
        <dbReference type="ARBA" id="ARBA00023136"/>
    </source>
</evidence>
<name>A0A853CRY7_9ACTN</name>
<dbReference type="RefSeq" id="WP_179721423.1">
    <property type="nucleotide sequence ID" value="NZ_JACBZT010000001.1"/>
</dbReference>
<feature type="transmembrane region" description="Helical" evidence="6">
    <location>
        <begin position="225"/>
        <end position="249"/>
    </location>
</feature>
<dbReference type="PANTHER" id="PTHR30482">
    <property type="entry name" value="HIGH-AFFINITY BRANCHED-CHAIN AMINO ACID TRANSPORT SYSTEM PERMEASE"/>
    <property type="match status" value="1"/>
</dbReference>
<dbReference type="GO" id="GO:0005886">
    <property type="term" value="C:plasma membrane"/>
    <property type="evidence" value="ECO:0007669"/>
    <property type="project" value="UniProtKB-SubCell"/>
</dbReference>
<dbReference type="AlphaFoldDB" id="A0A853CRY7"/>
<comment type="subcellular location">
    <subcellularLocation>
        <location evidence="1">Cell membrane</location>
        <topology evidence="1">Multi-pass membrane protein</topology>
    </subcellularLocation>
</comment>
<feature type="transmembrane region" description="Helical" evidence="6">
    <location>
        <begin position="26"/>
        <end position="51"/>
    </location>
</feature>
<feature type="transmembrane region" description="Helical" evidence="6">
    <location>
        <begin position="261"/>
        <end position="288"/>
    </location>
</feature>
<evidence type="ECO:0000256" key="3">
    <source>
        <dbReference type="ARBA" id="ARBA00022692"/>
    </source>
</evidence>
<feature type="transmembrane region" description="Helical" evidence="6">
    <location>
        <begin position="295"/>
        <end position="314"/>
    </location>
</feature>
<evidence type="ECO:0000256" key="4">
    <source>
        <dbReference type="ARBA" id="ARBA00022989"/>
    </source>
</evidence>
<feature type="transmembrane region" description="Helical" evidence="6">
    <location>
        <begin position="57"/>
        <end position="76"/>
    </location>
</feature>
<dbReference type="Proteomes" id="UP000541969">
    <property type="component" value="Unassembled WGS sequence"/>
</dbReference>
<dbReference type="Pfam" id="PF02653">
    <property type="entry name" value="BPD_transp_2"/>
    <property type="match status" value="1"/>
</dbReference>
<keyword evidence="2" id="KW-1003">Cell membrane</keyword>
<gene>
    <name evidence="7" type="ORF">GGQ55_004941</name>
</gene>
<keyword evidence="3 6" id="KW-0812">Transmembrane</keyword>
<evidence type="ECO:0000256" key="6">
    <source>
        <dbReference type="SAM" id="Phobius"/>
    </source>
</evidence>
<feature type="transmembrane region" description="Helical" evidence="6">
    <location>
        <begin position="132"/>
        <end position="155"/>
    </location>
</feature>
<evidence type="ECO:0000313" key="7">
    <source>
        <dbReference type="EMBL" id="NYJ08663.1"/>
    </source>
</evidence>
<keyword evidence="5 6" id="KW-0472">Membrane</keyword>
<feature type="transmembrane region" description="Helical" evidence="6">
    <location>
        <begin position="175"/>
        <end position="195"/>
    </location>
</feature>
<keyword evidence="4 6" id="KW-1133">Transmembrane helix</keyword>
<sequence>MSTTERAQRPATGTGYRVSRSSLTSWLGSLGFLAVLVVLAFVPIAFIPVVIQQTTSFLILVILASMWNALAGYGGLVSVGQQAYIGFGAYAVIFLTQRDVEPYLSIVIAALASGVLALVVSPLLLRLRGGVFAIATWVVAETIGLIILMQASLGGGTGVSLRALNVYPVADRRAYTYWITLAFTVVLLGAVLLLLRRRTGAALQAIRDDEGAAASVGVRTRPLKLILFVLAGVGCGAAGALTLANTLFIQPQSIFGVQYTAFMIFMVLVGGLGSFEGPILGALVFFVAQNEFADLGAWYLIGLGLVAIGFALFLPRGLWSLIGDRLPGPLLPIGYRLRSNKS</sequence>
<dbReference type="InterPro" id="IPR001851">
    <property type="entry name" value="ABC_transp_permease"/>
</dbReference>
<dbReference type="PANTHER" id="PTHR30482:SF17">
    <property type="entry name" value="ABC TRANSPORTER ATP-BINDING PROTEIN"/>
    <property type="match status" value="1"/>
</dbReference>
<feature type="transmembrane region" description="Helical" evidence="6">
    <location>
        <begin position="106"/>
        <end position="125"/>
    </location>
</feature>
<evidence type="ECO:0000256" key="2">
    <source>
        <dbReference type="ARBA" id="ARBA00022475"/>
    </source>
</evidence>
<evidence type="ECO:0000256" key="1">
    <source>
        <dbReference type="ARBA" id="ARBA00004651"/>
    </source>
</evidence>
<dbReference type="CDD" id="cd06581">
    <property type="entry name" value="TM_PBP1_LivM_like"/>
    <property type="match status" value="1"/>
</dbReference>
<reference evidence="7 8" key="1">
    <citation type="submission" date="2020-07" db="EMBL/GenBank/DDBJ databases">
        <title>Sequencing the genomes of 1000 actinobacteria strains.</title>
        <authorList>
            <person name="Klenk H.-P."/>
        </authorList>
    </citation>
    <scope>NUCLEOTIDE SEQUENCE [LARGE SCALE GENOMIC DNA]</scope>
    <source>
        <strain evidence="7 8">DSM 104001</strain>
    </source>
</reference>
<proteinExistence type="predicted"/>